<feature type="transmembrane region" description="Helical" evidence="1">
    <location>
        <begin position="78"/>
        <end position="105"/>
    </location>
</feature>
<organism evidence="3 4">
    <name type="scientific">Pseudomonas kilonensis</name>
    <dbReference type="NCBI Taxonomy" id="132476"/>
    <lineage>
        <taxon>Bacteria</taxon>
        <taxon>Pseudomonadati</taxon>
        <taxon>Pseudomonadota</taxon>
        <taxon>Gammaproteobacteria</taxon>
        <taxon>Pseudomonadales</taxon>
        <taxon>Pseudomonadaceae</taxon>
        <taxon>Pseudomonas</taxon>
    </lineage>
</organism>
<proteinExistence type="predicted"/>
<evidence type="ECO:0000256" key="1">
    <source>
        <dbReference type="SAM" id="Phobius"/>
    </source>
</evidence>
<comment type="caution">
    <text evidence="3">The sequence shown here is derived from an EMBL/GenBank/DDBJ whole genome shotgun (WGS) entry which is preliminary data.</text>
</comment>
<dbReference type="InterPro" id="IPR009936">
    <property type="entry name" value="DUF1468"/>
</dbReference>
<keyword evidence="1" id="KW-0812">Transmembrane</keyword>
<sequence>MLTIQRIFAAVLLLVCIGLALMAWPYQAAFSYEPVGPRAFPLLMLGLMGLALLYMLFRPTPVVHSDDDPHLDRETLQKIGICVVLLLVFAGTFEPLGFILASILIGVPMARLYGGRWVPSVVIISLMAIGLYLLFDKLMDVPLPLGLLDVLEN</sequence>
<dbReference type="Proteomes" id="UP000033662">
    <property type="component" value="Unassembled WGS sequence"/>
</dbReference>
<evidence type="ECO:0000313" key="4">
    <source>
        <dbReference type="Proteomes" id="UP000033662"/>
    </source>
</evidence>
<evidence type="ECO:0000259" key="2">
    <source>
        <dbReference type="Pfam" id="PF07331"/>
    </source>
</evidence>
<feature type="transmembrane region" description="Helical" evidence="1">
    <location>
        <begin position="117"/>
        <end position="135"/>
    </location>
</feature>
<keyword evidence="1" id="KW-1133">Transmembrane helix</keyword>
<feature type="transmembrane region" description="Helical" evidence="1">
    <location>
        <begin position="7"/>
        <end position="27"/>
    </location>
</feature>
<reference evidence="3 4" key="1">
    <citation type="submission" date="2015-03" db="EMBL/GenBank/DDBJ databases">
        <title>Pseudomonas fluorescens 1855-344 Genome sequencing and assembly.</title>
        <authorList>
            <person name="Eng W.W.H."/>
            <person name="Gan H.M."/>
            <person name="Savka M.A."/>
        </authorList>
    </citation>
    <scope>NUCLEOTIDE SEQUENCE [LARGE SCALE GENOMIC DNA]</scope>
    <source>
        <strain evidence="3 4">1855-344</strain>
    </source>
</reference>
<dbReference type="PATRIC" id="fig|132476.4.peg.3927"/>
<evidence type="ECO:0000313" key="3">
    <source>
        <dbReference type="EMBL" id="KKA05153.1"/>
    </source>
</evidence>
<name>A0A0F4XIW9_9PSED</name>
<dbReference type="EMBL" id="JZXC01000030">
    <property type="protein sequence ID" value="KKA05153.1"/>
    <property type="molecule type" value="Genomic_DNA"/>
</dbReference>
<gene>
    <name evidence="3" type="ORF">VP02_24390</name>
</gene>
<accession>A0A0F4XIW9</accession>
<dbReference type="Pfam" id="PF07331">
    <property type="entry name" value="TctB"/>
    <property type="match status" value="1"/>
</dbReference>
<feature type="transmembrane region" description="Helical" evidence="1">
    <location>
        <begin position="39"/>
        <end position="57"/>
    </location>
</feature>
<dbReference type="OrthoDB" id="7025534at2"/>
<dbReference type="AlphaFoldDB" id="A0A0F4XIW9"/>
<protein>
    <submittedName>
        <fullName evidence="3">Membrane protein</fullName>
    </submittedName>
</protein>
<feature type="domain" description="DUF1468" evidence="2">
    <location>
        <begin position="7"/>
        <end position="144"/>
    </location>
</feature>
<keyword evidence="1" id="KW-0472">Membrane</keyword>